<feature type="compositionally biased region" description="Polar residues" evidence="1">
    <location>
        <begin position="48"/>
        <end position="59"/>
    </location>
</feature>
<keyword evidence="3" id="KW-1185">Reference proteome</keyword>
<organism evidence="2 3">
    <name type="scientific">Paraburkholderia denitrificans</name>
    <dbReference type="NCBI Taxonomy" id="694025"/>
    <lineage>
        <taxon>Bacteria</taxon>
        <taxon>Pseudomonadati</taxon>
        <taxon>Pseudomonadota</taxon>
        <taxon>Betaproteobacteria</taxon>
        <taxon>Burkholderiales</taxon>
        <taxon>Burkholderiaceae</taxon>
        <taxon>Paraburkholderia</taxon>
    </lineage>
</organism>
<evidence type="ECO:0000313" key="3">
    <source>
        <dbReference type="Proteomes" id="UP001596103"/>
    </source>
</evidence>
<gene>
    <name evidence="2" type="ORF">ACFPTO_18495</name>
</gene>
<feature type="compositionally biased region" description="Polar residues" evidence="1">
    <location>
        <begin position="83"/>
        <end position="99"/>
    </location>
</feature>
<dbReference type="EMBL" id="JBHSMP010000023">
    <property type="protein sequence ID" value="MFC5430771.1"/>
    <property type="molecule type" value="Genomic_DNA"/>
</dbReference>
<proteinExistence type="predicted"/>
<sequence length="153" mass="16254">MGEKKWVLRKCRQFSGRAWLAESVAAIQATKIVQYVFIDLFTDSGTSGTARSPACQTAEQRAADAAKQGADRSSDKANGGSGFSASQCRRGSATSTSDCADSGTGLAGDVTHRNTGRITAGAGQQRVHISACRWVQGKRRCPMHSGWMLDVVI</sequence>
<evidence type="ECO:0000313" key="2">
    <source>
        <dbReference type="EMBL" id="MFC5430771.1"/>
    </source>
</evidence>
<feature type="region of interest" description="Disordered" evidence="1">
    <location>
        <begin position="48"/>
        <end position="112"/>
    </location>
</feature>
<evidence type="ECO:0000256" key="1">
    <source>
        <dbReference type="SAM" id="MobiDB-lite"/>
    </source>
</evidence>
<name>A0ABW0JC88_9BURK</name>
<dbReference type="RefSeq" id="WP_377713494.1">
    <property type="nucleotide sequence ID" value="NZ_JBHSMP010000023.1"/>
</dbReference>
<reference evidence="3" key="1">
    <citation type="journal article" date="2019" name="Int. J. Syst. Evol. Microbiol.">
        <title>The Global Catalogue of Microorganisms (GCM) 10K type strain sequencing project: providing services to taxonomists for standard genome sequencing and annotation.</title>
        <authorList>
            <consortium name="The Broad Institute Genomics Platform"/>
            <consortium name="The Broad Institute Genome Sequencing Center for Infectious Disease"/>
            <person name="Wu L."/>
            <person name="Ma J."/>
        </authorList>
    </citation>
    <scope>NUCLEOTIDE SEQUENCE [LARGE SCALE GENOMIC DNA]</scope>
    <source>
        <strain evidence="3">CCUG 56042</strain>
    </source>
</reference>
<protein>
    <submittedName>
        <fullName evidence="2">Uncharacterized protein</fullName>
    </submittedName>
</protein>
<comment type="caution">
    <text evidence="2">The sequence shown here is derived from an EMBL/GenBank/DDBJ whole genome shotgun (WGS) entry which is preliminary data.</text>
</comment>
<feature type="compositionally biased region" description="Basic and acidic residues" evidence="1">
    <location>
        <begin position="61"/>
        <end position="75"/>
    </location>
</feature>
<dbReference type="Proteomes" id="UP001596103">
    <property type="component" value="Unassembled WGS sequence"/>
</dbReference>
<accession>A0ABW0JC88</accession>